<keyword evidence="2" id="KW-0863">Zinc-finger</keyword>
<dbReference type="PROSITE" id="PS50199">
    <property type="entry name" value="ZF_RANBP2_2"/>
    <property type="match status" value="1"/>
</dbReference>
<dbReference type="PROSITE" id="PS01358">
    <property type="entry name" value="ZF_RANBP2_1"/>
    <property type="match status" value="1"/>
</dbReference>
<dbReference type="RefSeq" id="WP_145169285.1">
    <property type="nucleotide sequence ID" value="NZ_CP036525.1"/>
</dbReference>
<keyword evidence="1" id="KW-0479">Metal-binding</keyword>
<evidence type="ECO:0000259" key="6">
    <source>
        <dbReference type="PROSITE" id="PS50199"/>
    </source>
</evidence>
<feature type="transmembrane region" description="Helical" evidence="5">
    <location>
        <begin position="183"/>
        <end position="203"/>
    </location>
</feature>
<keyword evidence="8" id="KW-1185">Reference proteome</keyword>
<dbReference type="InterPro" id="IPR036443">
    <property type="entry name" value="Znf_RanBP2_sf"/>
</dbReference>
<feature type="transmembrane region" description="Helical" evidence="5">
    <location>
        <begin position="223"/>
        <end position="245"/>
    </location>
</feature>
<evidence type="ECO:0000256" key="3">
    <source>
        <dbReference type="ARBA" id="ARBA00022833"/>
    </source>
</evidence>
<keyword evidence="5" id="KW-1133">Transmembrane helix</keyword>
<protein>
    <recommendedName>
        <fullName evidence="6">RanBP2-type domain-containing protein</fullName>
    </recommendedName>
</protein>
<dbReference type="KEGG" id="rlc:K227x_20230"/>
<sequence>MQQSTRPLREYAAVYEAEIVRDRLAAADIRAFVTGTDMESALSMGGAGTDRLVRVEVHPDDYDLANETLLNDARRTLEAGDWKCSRCGEPNDAAFELCWSCNKPRRDDDVRIRSEDVVEEPPIPVANGFDDHFDPPAPASTREDGNPYRPVLVTPEKPVGLENSQASPAAVSSDDLDEQVRRVLIAAFAAVFLFPPISTLYVMSLLWRLPPEAHQHPNRRKRIYTAWGVTAFGSMVGIGYVLVILTQ</sequence>
<organism evidence="7 8">
    <name type="scientific">Rubripirellula lacrimiformis</name>
    <dbReference type="NCBI Taxonomy" id="1930273"/>
    <lineage>
        <taxon>Bacteria</taxon>
        <taxon>Pseudomonadati</taxon>
        <taxon>Planctomycetota</taxon>
        <taxon>Planctomycetia</taxon>
        <taxon>Pirellulales</taxon>
        <taxon>Pirellulaceae</taxon>
        <taxon>Rubripirellula</taxon>
    </lineage>
</organism>
<proteinExistence type="predicted"/>
<accession>A0A517N929</accession>
<keyword evidence="5" id="KW-0472">Membrane</keyword>
<evidence type="ECO:0000313" key="7">
    <source>
        <dbReference type="EMBL" id="QDT03639.1"/>
    </source>
</evidence>
<dbReference type="Proteomes" id="UP000318538">
    <property type="component" value="Chromosome"/>
</dbReference>
<keyword evidence="3" id="KW-0862">Zinc</keyword>
<dbReference type="Pfam" id="PF24463">
    <property type="entry name" value="DUF7577"/>
    <property type="match status" value="1"/>
</dbReference>
<reference evidence="7 8" key="1">
    <citation type="submission" date="2019-02" db="EMBL/GenBank/DDBJ databases">
        <title>Deep-cultivation of Planctomycetes and their phenomic and genomic characterization uncovers novel biology.</title>
        <authorList>
            <person name="Wiegand S."/>
            <person name="Jogler M."/>
            <person name="Boedeker C."/>
            <person name="Pinto D."/>
            <person name="Vollmers J."/>
            <person name="Rivas-Marin E."/>
            <person name="Kohn T."/>
            <person name="Peeters S.H."/>
            <person name="Heuer A."/>
            <person name="Rast P."/>
            <person name="Oberbeckmann S."/>
            <person name="Bunk B."/>
            <person name="Jeske O."/>
            <person name="Meyerdierks A."/>
            <person name="Storesund J.E."/>
            <person name="Kallscheuer N."/>
            <person name="Luecker S."/>
            <person name="Lage O.M."/>
            <person name="Pohl T."/>
            <person name="Merkel B.J."/>
            <person name="Hornburger P."/>
            <person name="Mueller R.-W."/>
            <person name="Bruemmer F."/>
            <person name="Labrenz M."/>
            <person name="Spormann A.M."/>
            <person name="Op den Camp H."/>
            <person name="Overmann J."/>
            <person name="Amann R."/>
            <person name="Jetten M.S.M."/>
            <person name="Mascher T."/>
            <person name="Medema M.H."/>
            <person name="Devos D.P."/>
            <person name="Kaster A.-K."/>
            <person name="Ovreas L."/>
            <person name="Rohde M."/>
            <person name="Galperin M.Y."/>
            <person name="Jogler C."/>
        </authorList>
    </citation>
    <scope>NUCLEOTIDE SEQUENCE [LARGE SCALE GENOMIC DNA]</scope>
    <source>
        <strain evidence="7 8">K22_7</strain>
    </source>
</reference>
<evidence type="ECO:0000313" key="8">
    <source>
        <dbReference type="Proteomes" id="UP000318538"/>
    </source>
</evidence>
<dbReference type="InterPro" id="IPR001876">
    <property type="entry name" value="Znf_RanBP2"/>
</dbReference>
<keyword evidence="5" id="KW-0812">Transmembrane</keyword>
<feature type="domain" description="RanBP2-type" evidence="6">
    <location>
        <begin position="78"/>
        <end position="107"/>
    </location>
</feature>
<dbReference type="InterPro" id="IPR055999">
    <property type="entry name" value="DUF7577"/>
</dbReference>
<dbReference type="AlphaFoldDB" id="A0A517N929"/>
<evidence type="ECO:0000256" key="1">
    <source>
        <dbReference type="ARBA" id="ARBA00022723"/>
    </source>
</evidence>
<evidence type="ECO:0000256" key="4">
    <source>
        <dbReference type="SAM" id="MobiDB-lite"/>
    </source>
</evidence>
<dbReference type="GO" id="GO:0008270">
    <property type="term" value="F:zinc ion binding"/>
    <property type="evidence" value="ECO:0007669"/>
    <property type="project" value="UniProtKB-KW"/>
</dbReference>
<evidence type="ECO:0000256" key="2">
    <source>
        <dbReference type="ARBA" id="ARBA00022771"/>
    </source>
</evidence>
<evidence type="ECO:0000256" key="5">
    <source>
        <dbReference type="SAM" id="Phobius"/>
    </source>
</evidence>
<gene>
    <name evidence="7" type="ORF">K227x_20230</name>
</gene>
<dbReference type="OrthoDB" id="9814654at2"/>
<name>A0A517N929_9BACT</name>
<dbReference type="SUPFAM" id="SSF90209">
    <property type="entry name" value="Ran binding protein zinc finger-like"/>
    <property type="match status" value="1"/>
</dbReference>
<feature type="region of interest" description="Disordered" evidence="4">
    <location>
        <begin position="121"/>
        <end position="149"/>
    </location>
</feature>
<dbReference type="EMBL" id="CP036525">
    <property type="protein sequence ID" value="QDT03639.1"/>
    <property type="molecule type" value="Genomic_DNA"/>
</dbReference>